<sequence length="131" mass="13997">MNSVGEFGAAVAECAPPADVRSACGMDRIPRLVDRSLRVFCARAARFIATVSFFVAAARDACESDLRADATSTLCCFAHLLAIHSVVAPVRLCRAFGNGCGAVPRKTLTPLLYICTSPGSENFRILPNFML</sequence>
<dbReference type="RefSeq" id="WP_263252017.1">
    <property type="nucleotide sequence ID" value="NZ_BAABLT010000021.1"/>
</dbReference>
<gene>
    <name evidence="1" type="ORF">ACFQ16_25455</name>
</gene>
<protein>
    <submittedName>
        <fullName evidence="1">Uncharacterized protein</fullName>
    </submittedName>
</protein>
<reference evidence="2" key="1">
    <citation type="journal article" date="2019" name="Int. J. Syst. Evol. Microbiol.">
        <title>The Global Catalogue of Microorganisms (GCM) 10K type strain sequencing project: providing services to taxonomists for standard genome sequencing and annotation.</title>
        <authorList>
            <consortium name="The Broad Institute Genomics Platform"/>
            <consortium name="The Broad Institute Genome Sequencing Center for Infectious Disease"/>
            <person name="Wu L."/>
            <person name="Ma J."/>
        </authorList>
    </citation>
    <scope>NUCLEOTIDE SEQUENCE [LARGE SCALE GENOMIC DNA]</scope>
    <source>
        <strain evidence="2">CCUG 56401</strain>
    </source>
</reference>
<dbReference type="Proteomes" id="UP001597018">
    <property type="component" value="Unassembled WGS sequence"/>
</dbReference>
<comment type="caution">
    <text evidence="1">The sequence shown here is derived from an EMBL/GenBank/DDBJ whole genome shotgun (WGS) entry which is preliminary data.</text>
</comment>
<dbReference type="EMBL" id="JBHTIW010000028">
    <property type="protein sequence ID" value="MFD0923107.1"/>
    <property type="molecule type" value="Genomic_DNA"/>
</dbReference>
<proteinExistence type="predicted"/>
<keyword evidence="2" id="KW-1185">Reference proteome</keyword>
<organism evidence="1 2">
    <name type="scientific">Saccharopolyspora rosea</name>
    <dbReference type="NCBI Taxonomy" id="524884"/>
    <lineage>
        <taxon>Bacteria</taxon>
        <taxon>Bacillati</taxon>
        <taxon>Actinomycetota</taxon>
        <taxon>Actinomycetes</taxon>
        <taxon>Pseudonocardiales</taxon>
        <taxon>Pseudonocardiaceae</taxon>
        <taxon>Saccharopolyspora</taxon>
    </lineage>
</organism>
<name>A0ABW3FYZ7_9PSEU</name>
<evidence type="ECO:0000313" key="2">
    <source>
        <dbReference type="Proteomes" id="UP001597018"/>
    </source>
</evidence>
<evidence type="ECO:0000313" key="1">
    <source>
        <dbReference type="EMBL" id="MFD0923107.1"/>
    </source>
</evidence>
<accession>A0ABW3FYZ7</accession>